<dbReference type="Pfam" id="PF14398">
    <property type="entry name" value="ATPgrasp_YheCD"/>
    <property type="match status" value="1"/>
</dbReference>
<evidence type="ECO:0000313" key="1">
    <source>
        <dbReference type="EMBL" id="KQL55093.1"/>
    </source>
</evidence>
<dbReference type="RefSeq" id="WP_055740888.1">
    <property type="nucleotide sequence ID" value="NZ_JAAIWL010000033.1"/>
</dbReference>
<gene>
    <name evidence="1" type="ORF">AN964_17315</name>
</gene>
<accession>A0A0Q3WZS0</accession>
<dbReference type="Proteomes" id="UP000051888">
    <property type="component" value="Unassembled WGS sequence"/>
</dbReference>
<comment type="caution">
    <text evidence="1">The sequence shown here is derived from an EMBL/GenBank/DDBJ whole genome shotgun (WGS) entry which is preliminary data.</text>
</comment>
<organism evidence="1 2">
    <name type="scientific">Heyndrickxia shackletonii</name>
    <dbReference type="NCBI Taxonomy" id="157838"/>
    <lineage>
        <taxon>Bacteria</taxon>
        <taxon>Bacillati</taxon>
        <taxon>Bacillota</taxon>
        <taxon>Bacilli</taxon>
        <taxon>Bacillales</taxon>
        <taxon>Bacillaceae</taxon>
        <taxon>Heyndrickxia</taxon>
    </lineage>
</organism>
<dbReference type="InterPro" id="IPR026838">
    <property type="entry name" value="YheC/D"/>
</dbReference>
<reference evidence="1 2" key="1">
    <citation type="submission" date="2015-09" db="EMBL/GenBank/DDBJ databases">
        <title>Genome sequencing project for genomic taxonomy and phylogenomics of Bacillus-like bacteria.</title>
        <authorList>
            <person name="Liu B."/>
            <person name="Wang J."/>
            <person name="Zhu Y."/>
            <person name="Liu G."/>
            <person name="Chen Q."/>
            <person name="Chen Z."/>
            <person name="Lan J."/>
            <person name="Che J."/>
            <person name="Ge C."/>
            <person name="Shi H."/>
            <person name="Pan Z."/>
            <person name="Liu X."/>
        </authorList>
    </citation>
    <scope>NUCLEOTIDE SEQUENCE [LARGE SCALE GENOMIC DNA]</scope>
    <source>
        <strain evidence="1 2">LMG 18435</strain>
    </source>
</reference>
<proteinExistence type="predicted"/>
<name>A0A0Q3WZS0_9BACI</name>
<dbReference type="PATRIC" id="fig|157838.3.peg.3832"/>
<evidence type="ECO:0000313" key="2">
    <source>
        <dbReference type="Proteomes" id="UP000051888"/>
    </source>
</evidence>
<dbReference type="AlphaFoldDB" id="A0A0Q3WZS0"/>
<protein>
    <submittedName>
        <fullName evidence="1">Glutathione synthetase</fullName>
    </submittedName>
</protein>
<dbReference type="OrthoDB" id="7869153at2"/>
<keyword evidence="2" id="KW-1185">Reference proteome</keyword>
<dbReference type="STRING" id="157838.AN964_17315"/>
<dbReference type="SUPFAM" id="SSF56059">
    <property type="entry name" value="Glutathione synthetase ATP-binding domain-like"/>
    <property type="match status" value="1"/>
</dbReference>
<dbReference type="EMBL" id="LJJC01000004">
    <property type="protein sequence ID" value="KQL55093.1"/>
    <property type="molecule type" value="Genomic_DNA"/>
</dbReference>
<sequence length="453" mass="52148">MPARYNIEFFDQSSLKVYFPINMNLNNPAQRIAFGSTIIEAKCEQQPNGRNVISMSKGLAQKLQLPEFVKSIYLFENEDIIVFGPLIGIFSSGFTPYQIKPIGDRSSIFEKLLSVQSSVGVVPFLFGEQHIDWDQGMIDGYFFTKDGWETRRVPFPNVVYDRLPNRRSERLQASKMVKEKLSQDYLIPWYNPGFFNKLDVYERLLQSDIAEKYLPETFPFSSFSQIEQMLSKYGHVYMKPMNGSLGLGVHQILYHREEEAYYCRYHDQTNHLIKFKSLEALMKKVFGKKNLERMVVQQGISLMRYNQHPVDFRVHVNKNKDGEWELSAIAAKVAGSGSPTTHVKNGGSIKTIEEVFDNAEECQNYKQKLEKAALDLAVIIENQMEGIIGEIGYDFGIDTSGEIWLFEANSKPGRSIFKHPHLKEFDVLTRKLSLSFAVFLTEKAMKKPEELFL</sequence>